<feature type="region of interest" description="Disordered" evidence="6">
    <location>
        <begin position="251"/>
        <end position="280"/>
    </location>
</feature>
<evidence type="ECO:0000256" key="4">
    <source>
        <dbReference type="ARBA" id="ARBA00023002"/>
    </source>
</evidence>
<dbReference type="EMBL" id="FKBS01000029">
    <property type="protein sequence ID" value="SAI59663.1"/>
    <property type="molecule type" value="Genomic_DNA"/>
</dbReference>
<evidence type="ECO:0000256" key="2">
    <source>
        <dbReference type="ARBA" id="ARBA00022723"/>
    </source>
</evidence>
<evidence type="ECO:0000256" key="1">
    <source>
        <dbReference type="ARBA" id="ARBA00001954"/>
    </source>
</evidence>
<keyword evidence="2" id="KW-0479">Metal-binding</keyword>
<dbReference type="GO" id="GO:0046872">
    <property type="term" value="F:metal ion binding"/>
    <property type="evidence" value="ECO:0007669"/>
    <property type="project" value="UniProtKB-KW"/>
</dbReference>
<dbReference type="PROSITE" id="PS51184">
    <property type="entry name" value="JMJC"/>
    <property type="match status" value="1"/>
</dbReference>
<feature type="region of interest" description="Disordered" evidence="6">
    <location>
        <begin position="1"/>
        <end position="29"/>
    </location>
</feature>
<keyword evidence="4" id="KW-0560">Oxidoreductase</keyword>
<dbReference type="AlphaFoldDB" id="A0A157RNX1"/>
<comment type="cofactor">
    <cofactor evidence="1">
        <name>Fe(2+)</name>
        <dbReference type="ChEBI" id="CHEBI:29033"/>
    </cofactor>
</comment>
<dbReference type="SMART" id="SM00558">
    <property type="entry name" value="JmjC"/>
    <property type="match status" value="1"/>
</dbReference>
<sequence length="415" mass="45866">MKRPSRTAAPQSDAPRMPPAPDQPNALLGGLTPEAFMRRYWQRKPLLIRQAIPGFRPPVPAAALKRMARRDDVESRLIWREDGQWQMENGPFARLPKPAEPDWTLLVQSVDLHDDAASHLLQRFRFVPDARLDDIMISLASTGGGVGPHFDSYDVFLLQASGRRRWRYGRQRDLSLEPGLPLKILGNFEPEEEHILEPGDMLYLPPQAAHDGVALDDDCMTISIGFRAPTMATLVRGLLEAAGDQAMARLGQPSGPYGEPPLPGPAPAGLYRDPGQPATATPAALPDALLQATLDTLDKLRFDEALAARFLGCWLTEPNSISVFDGPGEDAPDLAQDWPDAGRLVLDRRTRMLYRGKQLFINGETAPIAPSAALRALADARELHCADPACRKLDDDARDLLTQWLDDGWLHYRPA</sequence>
<evidence type="ECO:0000259" key="7">
    <source>
        <dbReference type="PROSITE" id="PS51184"/>
    </source>
</evidence>
<name>A0A157RNX1_9BORD</name>
<accession>A0A157RNX1</accession>
<proteinExistence type="predicted"/>
<reference evidence="8 9" key="1">
    <citation type="submission" date="2016-03" db="EMBL/GenBank/DDBJ databases">
        <authorList>
            <consortium name="Pathogen Informatics"/>
        </authorList>
    </citation>
    <scope>NUCLEOTIDE SEQUENCE [LARGE SCALE GENOMIC DNA]</scope>
    <source>
        <strain evidence="8 9">NCTC13364</strain>
    </source>
</reference>
<dbReference type="InterPro" id="IPR003347">
    <property type="entry name" value="JmjC_dom"/>
</dbReference>
<feature type="compositionally biased region" description="Low complexity" evidence="6">
    <location>
        <begin position="267"/>
        <end position="280"/>
    </location>
</feature>
<organism evidence="8 9">
    <name type="scientific">Bordetella ansorpii</name>
    <dbReference type="NCBI Taxonomy" id="288768"/>
    <lineage>
        <taxon>Bacteria</taxon>
        <taxon>Pseudomonadati</taxon>
        <taxon>Pseudomonadota</taxon>
        <taxon>Betaproteobacteria</taxon>
        <taxon>Burkholderiales</taxon>
        <taxon>Alcaligenaceae</taxon>
        <taxon>Bordetella</taxon>
    </lineage>
</organism>
<keyword evidence="5" id="KW-0408">Iron</keyword>
<evidence type="ECO:0000256" key="6">
    <source>
        <dbReference type="SAM" id="MobiDB-lite"/>
    </source>
</evidence>
<gene>
    <name evidence="8" type="ORF">SAMEA1982600_05340</name>
</gene>
<dbReference type="InterPro" id="IPR039994">
    <property type="entry name" value="NO66-like"/>
</dbReference>
<dbReference type="Pfam" id="PF20514">
    <property type="entry name" value="WHD_ROXA"/>
    <property type="match status" value="1"/>
</dbReference>
<keyword evidence="3" id="KW-0223">Dioxygenase</keyword>
<dbReference type="SUPFAM" id="SSF51197">
    <property type="entry name" value="Clavaminate synthase-like"/>
    <property type="match status" value="1"/>
</dbReference>
<dbReference type="InterPro" id="IPR046799">
    <property type="entry name" value="ROXA-like_wH"/>
</dbReference>
<dbReference type="PANTHER" id="PTHR13096">
    <property type="entry name" value="MINA53 MYC INDUCED NUCLEAR ANTIGEN"/>
    <property type="match status" value="1"/>
</dbReference>
<dbReference type="Proteomes" id="UP000077037">
    <property type="component" value="Unassembled WGS sequence"/>
</dbReference>
<dbReference type="Gene3D" id="3.40.366.30">
    <property type="entry name" value="50S ribosomal protein L16 arginine hydroxylase, Chain A, Domain 2"/>
    <property type="match status" value="1"/>
</dbReference>
<dbReference type="GO" id="GO:0016706">
    <property type="term" value="F:2-oxoglutarate-dependent dioxygenase activity"/>
    <property type="evidence" value="ECO:0007669"/>
    <property type="project" value="TreeGrafter"/>
</dbReference>
<protein>
    <submittedName>
        <fullName evidence="8">Cupin superfamily protein</fullName>
    </submittedName>
</protein>
<evidence type="ECO:0000313" key="8">
    <source>
        <dbReference type="EMBL" id="SAI59663.1"/>
    </source>
</evidence>
<dbReference type="PANTHER" id="PTHR13096:SF8">
    <property type="entry name" value="RIBOSOMAL OXYGENASE 1"/>
    <property type="match status" value="1"/>
</dbReference>
<evidence type="ECO:0000256" key="3">
    <source>
        <dbReference type="ARBA" id="ARBA00022964"/>
    </source>
</evidence>
<dbReference type="Pfam" id="PF08007">
    <property type="entry name" value="JmjC_2"/>
    <property type="match status" value="1"/>
</dbReference>
<evidence type="ECO:0000256" key="5">
    <source>
        <dbReference type="ARBA" id="ARBA00023004"/>
    </source>
</evidence>
<feature type="domain" description="JmjC" evidence="7">
    <location>
        <begin position="116"/>
        <end position="243"/>
    </location>
</feature>
<dbReference type="Gene3D" id="2.60.120.650">
    <property type="entry name" value="Cupin"/>
    <property type="match status" value="1"/>
</dbReference>
<evidence type="ECO:0000313" key="9">
    <source>
        <dbReference type="Proteomes" id="UP000077037"/>
    </source>
</evidence>